<evidence type="ECO:0000256" key="1">
    <source>
        <dbReference type="ARBA" id="ARBA00022603"/>
    </source>
</evidence>
<dbReference type="GO" id="GO:0019013">
    <property type="term" value="C:viral nucleocapsid"/>
    <property type="evidence" value="ECO:0007669"/>
    <property type="project" value="InterPro"/>
</dbReference>
<dbReference type="Pfam" id="PF06929">
    <property type="entry name" value="Rotavirus_VP3"/>
    <property type="match status" value="1"/>
</dbReference>
<sequence length="119" mass="13646">LSRYSHSKRFSEAATSLSNYLFRDMVSGSNELSITAIENKASGHVFNALAHFRFDYTYDIIAWLKYHKTNSFRVSSRVYAKHSDDEILNGITAAYVYHLLDGDLVGQSYSQSVKMFWES</sequence>
<evidence type="ECO:0000256" key="8">
    <source>
        <dbReference type="ARBA" id="ARBA00022884"/>
    </source>
</evidence>
<dbReference type="GO" id="GO:0003723">
    <property type="term" value="F:RNA binding"/>
    <property type="evidence" value="ECO:0007669"/>
    <property type="project" value="UniProtKB-KW"/>
</dbReference>
<evidence type="ECO:0000256" key="5">
    <source>
        <dbReference type="ARBA" id="ARBA00022695"/>
    </source>
</evidence>
<evidence type="ECO:0000256" key="2">
    <source>
        <dbReference type="ARBA" id="ARBA00022664"/>
    </source>
</evidence>
<organism evidence="12">
    <name type="scientific">Rotavirus C</name>
    <dbReference type="NCBI Taxonomy" id="36427"/>
    <lineage>
        <taxon>Viruses</taxon>
        <taxon>Riboviria</taxon>
        <taxon>Orthornavirae</taxon>
        <taxon>Duplornaviricota</taxon>
        <taxon>Resentoviricetes</taxon>
        <taxon>Reovirales</taxon>
        <taxon>Sedoreoviridae</taxon>
        <taxon>Rotavirus</taxon>
        <taxon>Rotavirus tritogastroenteritidis</taxon>
    </lineage>
</organism>
<keyword evidence="7" id="KW-0946">Virion</keyword>
<dbReference type="GO" id="GO:0016032">
    <property type="term" value="P:viral process"/>
    <property type="evidence" value="ECO:0007669"/>
    <property type="project" value="InterPro"/>
</dbReference>
<evidence type="ECO:0000256" key="4">
    <source>
        <dbReference type="ARBA" id="ARBA00022691"/>
    </source>
</evidence>
<gene>
    <name evidence="12" type="primary">VP3</name>
</gene>
<keyword evidence="11" id="KW-0511">Multifunctional enzyme</keyword>
<feature type="non-terminal residue" evidence="12">
    <location>
        <position position="119"/>
    </location>
</feature>
<accession>A0A0G2YAQ6</accession>
<keyword evidence="3" id="KW-0808">Transferase</keyword>
<evidence type="ECO:0000256" key="9">
    <source>
        <dbReference type="ARBA" id="ARBA00023042"/>
    </source>
</evidence>
<feature type="non-terminal residue" evidence="12">
    <location>
        <position position="1"/>
    </location>
</feature>
<evidence type="ECO:0000313" key="12">
    <source>
        <dbReference type="EMBL" id="AKI82120.1"/>
    </source>
</evidence>
<evidence type="ECO:0000256" key="11">
    <source>
        <dbReference type="ARBA" id="ARBA00023268"/>
    </source>
</evidence>
<keyword evidence="8" id="KW-0694">RNA-binding</keyword>
<keyword evidence="1" id="KW-0489">Methyltransferase</keyword>
<protein>
    <submittedName>
        <fullName evidence="12">VP3</fullName>
    </submittedName>
</protein>
<keyword evidence="10" id="KW-0342">GTP-binding</keyword>
<keyword evidence="2" id="KW-0507">mRNA processing</keyword>
<evidence type="ECO:0000256" key="7">
    <source>
        <dbReference type="ARBA" id="ARBA00022844"/>
    </source>
</evidence>
<proteinExistence type="predicted"/>
<dbReference type="GO" id="GO:0005525">
    <property type="term" value="F:GTP binding"/>
    <property type="evidence" value="ECO:0007669"/>
    <property type="project" value="UniProtKB-KW"/>
</dbReference>
<dbReference type="GO" id="GO:0016779">
    <property type="term" value="F:nucleotidyltransferase activity"/>
    <property type="evidence" value="ECO:0007669"/>
    <property type="project" value="UniProtKB-KW"/>
</dbReference>
<keyword evidence="5" id="KW-0548">Nucleotidyltransferase</keyword>
<keyword evidence="9" id="KW-0506">mRNA capping</keyword>
<evidence type="ECO:0000256" key="3">
    <source>
        <dbReference type="ARBA" id="ARBA00022679"/>
    </source>
</evidence>
<dbReference type="InterPro" id="IPR011181">
    <property type="entry name" value="VP3_Rotav"/>
</dbReference>
<keyword evidence="6" id="KW-0547">Nucleotide-binding</keyword>
<keyword evidence="4" id="KW-0949">S-adenosyl-L-methionine</keyword>
<reference evidence="12" key="1">
    <citation type="journal article" date="2016" name="PLoS ONE">
        <title>Metagenomic Survey of Viral Diversity Obtained from Feces of Subantarctic and South American Fur Seals.</title>
        <authorList>
            <person name="Kluge M."/>
            <person name="Campos F.S."/>
            <person name="Tavares M."/>
            <person name="de Amorim D.B."/>
            <person name="Valdez F.P."/>
            <person name="Giongo A."/>
            <person name="Roehe P.M."/>
            <person name="Franco A.C."/>
        </authorList>
    </citation>
    <scope>NUCLEOTIDE SEQUENCE</scope>
    <source>
        <strain evidence="12">Fur seal/ATROP27/BR/2012</strain>
    </source>
</reference>
<name>A0A0G2YAQ6_9REOV</name>
<evidence type="ECO:0000256" key="10">
    <source>
        <dbReference type="ARBA" id="ARBA00023134"/>
    </source>
</evidence>
<dbReference type="GO" id="GO:0004482">
    <property type="term" value="F:mRNA 5'-cap (guanine-N7-)-methyltransferase activity"/>
    <property type="evidence" value="ECO:0007669"/>
    <property type="project" value="InterPro"/>
</dbReference>
<evidence type="ECO:0000256" key="6">
    <source>
        <dbReference type="ARBA" id="ARBA00022741"/>
    </source>
</evidence>
<dbReference type="EMBL" id="KR072989">
    <property type="protein sequence ID" value="AKI82120.1"/>
    <property type="molecule type" value="Genomic_RNA"/>
</dbReference>